<evidence type="ECO:0000256" key="4">
    <source>
        <dbReference type="ARBA" id="ARBA00010617"/>
    </source>
</evidence>
<name>A0A1M2V5R4_TRAPU</name>
<gene>
    <name evidence="15" type="ORF">TRAPUB_6449</name>
</gene>
<evidence type="ECO:0000256" key="2">
    <source>
        <dbReference type="ARBA" id="ARBA00004167"/>
    </source>
</evidence>
<keyword evidence="12" id="KW-0472">Membrane</keyword>
<dbReference type="GO" id="GO:0016020">
    <property type="term" value="C:membrane"/>
    <property type="evidence" value="ECO:0007669"/>
    <property type="project" value="UniProtKB-SubCell"/>
</dbReference>
<dbReference type="Proteomes" id="UP000184267">
    <property type="component" value="Unassembled WGS sequence"/>
</dbReference>
<evidence type="ECO:0000256" key="13">
    <source>
        <dbReference type="PIRSR" id="PIRSR602401-1"/>
    </source>
</evidence>
<dbReference type="InterPro" id="IPR036396">
    <property type="entry name" value="Cyt_P450_sf"/>
</dbReference>
<reference evidence="15 16" key="1">
    <citation type="submission" date="2016-10" db="EMBL/GenBank/DDBJ databases">
        <title>Genome sequence of the basidiomycete white-rot fungus Trametes pubescens.</title>
        <authorList>
            <person name="Makela M.R."/>
            <person name="Granchi Z."/>
            <person name="Peng M."/>
            <person name="De Vries R.P."/>
            <person name="Grigoriev I."/>
            <person name="Riley R."/>
            <person name="Hilden K."/>
        </authorList>
    </citation>
    <scope>NUCLEOTIDE SEQUENCE [LARGE SCALE GENOMIC DNA]</scope>
    <source>
        <strain evidence="15 16">FBCC735</strain>
    </source>
</reference>
<evidence type="ECO:0000256" key="3">
    <source>
        <dbReference type="ARBA" id="ARBA00005179"/>
    </source>
</evidence>
<dbReference type="InterPro" id="IPR001128">
    <property type="entry name" value="Cyt_P450"/>
</dbReference>
<evidence type="ECO:0000256" key="6">
    <source>
        <dbReference type="ARBA" id="ARBA00022692"/>
    </source>
</evidence>
<keyword evidence="7 13" id="KW-0479">Metal-binding</keyword>
<protein>
    <submittedName>
        <fullName evidence="15">O-methylsterigmatocystin oxidoreductase</fullName>
    </submittedName>
</protein>
<comment type="caution">
    <text evidence="15">The sequence shown here is derived from an EMBL/GenBank/DDBJ whole genome shotgun (WGS) entry which is preliminary data.</text>
</comment>
<comment type="pathway">
    <text evidence="3">Secondary metabolite biosynthesis.</text>
</comment>
<dbReference type="PANTHER" id="PTHR46300">
    <property type="entry name" value="P450, PUTATIVE (EUROFUNG)-RELATED-RELATED"/>
    <property type="match status" value="1"/>
</dbReference>
<proteinExistence type="inferred from homology"/>
<feature type="binding site" description="axial binding residue" evidence="13">
    <location>
        <position position="370"/>
    </location>
    <ligand>
        <name>heme</name>
        <dbReference type="ChEBI" id="CHEBI:30413"/>
    </ligand>
    <ligandPart>
        <name>Fe</name>
        <dbReference type="ChEBI" id="CHEBI:18248"/>
    </ligandPart>
</feature>
<dbReference type="GO" id="GO:0005506">
    <property type="term" value="F:iron ion binding"/>
    <property type="evidence" value="ECO:0007669"/>
    <property type="project" value="InterPro"/>
</dbReference>
<dbReference type="CDD" id="cd11065">
    <property type="entry name" value="CYP64-like"/>
    <property type="match status" value="1"/>
</dbReference>
<dbReference type="GO" id="GO:0016705">
    <property type="term" value="F:oxidoreductase activity, acting on paired donors, with incorporation or reduction of molecular oxygen"/>
    <property type="evidence" value="ECO:0007669"/>
    <property type="project" value="InterPro"/>
</dbReference>
<dbReference type="EMBL" id="MNAD01001639">
    <property type="protein sequence ID" value="OJT02970.1"/>
    <property type="molecule type" value="Genomic_DNA"/>
</dbReference>
<dbReference type="AlphaFoldDB" id="A0A1M2V5R4"/>
<evidence type="ECO:0000256" key="8">
    <source>
        <dbReference type="ARBA" id="ARBA00022989"/>
    </source>
</evidence>
<dbReference type="InterPro" id="IPR017972">
    <property type="entry name" value="Cyt_P450_CS"/>
</dbReference>
<keyword evidence="9 14" id="KW-0560">Oxidoreductase</keyword>
<dbReference type="InterPro" id="IPR002401">
    <property type="entry name" value="Cyt_P450_E_grp-I"/>
</dbReference>
<keyword evidence="8" id="KW-1133">Transmembrane helix</keyword>
<keyword evidence="16" id="KW-1185">Reference proteome</keyword>
<evidence type="ECO:0000313" key="15">
    <source>
        <dbReference type="EMBL" id="OJT02970.1"/>
    </source>
</evidence>
<dbReference type="GO" id="GO:0020037">
    <property type="term" value="F:heme binding"/>
    <property type="evidence" value="ECO:0007669"/>
    <property type="project" value="InterPro"/>
</dbReference>
<evidence type="ECO:0000313" key="16">
    <source>
        <dbReference type="Proteomes" id="UP000184267"/>
    </source>
</evidence>
<dbReference type="Pfam" id="PF00067">
    <property type="entry name" value="p450"/>
    <property type="match status" value="1"/>
</dbReference>
<dbReference type="PROSITE" id="PS00086">
    <property type="entry name" value="CYTOCHROME_P450"/>
    <property type="match status" value="1"/>
</dbReference>
<evidence type="ECO:0000256" key="9">
    <source>
        <dbReference type="ARBA" id="ARBA00023002"/>
    </source>
</evidence>
<dbReference type="InterPro" id="IPR050364">
    <property type="entry name" value="Cytochrome_P450_fung"/>
</dbReference>
<dbReference type="PRINTS" id="PR00385">
    <property type="entry name" value="P450"/>
</dbReference>
<keyword evidence="5 13" id="KW-0349">Heme</keyword>
<keyword evidence="6" id="KW-0812">Transmembrane</keyword>
<dbReference type="PRINTS" id="PR00463">
    <property type="entry name" value="EP450I"/>
</dbReference>
<accession>A0A1M2V5R4</accession>
<evidence type="ECO:0000256" key="14">
    <source>
        <dbReference type="RuleBase" id="RU000461"/>
    </source>
</evidence>
<comment type="similarity">
    <text evidence="4 14">Belongs to the cytochrome P450 family.</text>
</comment>
<dbReference type="OMA" id="MHLMLGR"/>
<evidence type="ECO:0000256" key="7">
    <source>
        <dbReference type="ARBA" id="ARBA00022723"/>
    </source>
</evidence>
<comment type="cofactor">
    <cofactor evidence="1 13">
        <name>heme</name>
        <dbReference type="ChEBI" id="CHEBI:30413"/>
    </cofactor>
</comment>
<evidence type="ECO:0000256" key="11">
    <source>
        <dbReference type="ARBA" id="ARBA00023033"/>
    </source>
</evidence>
<sequence length="445" mass="50107">MLGQPMIILNSYEAAVRLLESRSANTSDRPSVVMTDLTGYTWVFAVLGYTQAWRTRRRLFHTFFQRSAIPQYRPIHLRQCHRFLQRLLTTPDDFMSLARQLFSETIMAVVYGITIAEHDDPYVSLAEKATNIFGKITMPGQYLVESMPFLRHIPSWFPGAGFKRDALQWSEVVVAARDAPYDAAMDAFARGTAGPSVVTTLVENAMREHGSVSPQDDESFRDVAGLAYLTGADTSLFSTQAMFLAMVLYPDVQKKAQQELDAVIGPDRLPEFSDRDSLPYINAVVKEIIRWHTVVPLGISHCVTEEDEYGGYRIPAGTILVPNAWAMSRDPQAYPQPDEFIPERFMKVGECGSGVRDPEKYQFGFGRRICPGRHFANDALFITVASVLHVFNIEPPLGPDGKPAHVVPDINMDAFLSFPEKFECRIRLRSAQAEALIRRNARSEF</sequence>
<comment type="subcellular location">
    <subcellularLocation>
        <location evidence="2">Membrane</location>
        <topology evidence="2">Single-pass membrane protein</topology>
    </subcellularLocation>
</comment>
<organism evidence="15 16">
    <name type="scientific">Trametes pubescens</name>
    <name type="common">White-rot fungus</name>
    <dbReference type="NCBI Taxonomy" id="154538"/>
    <lineage>
        <taxon>Eukaryota</taxon>
        <taxon>Fungi</taxon>
        <taxon>Dikarya</taxon>
        <taxon>Basidiomycota</taxon>
        <taxon>Agaricomycotina</taxon>
        <taxon>Agaricomycetes</taxon>
        <taxon>Polyporales</taxon>
        <taxon>Polyporaceae</taxon>
        <taxon>Trametes</taxon>
    </lineage>
</organism>
<keyword evidence="11 14" id="KW-0503">Monooxygenase</keyword>
<dbReference type="STRING" id="154538.A0A1M2V5R4"/>
<dbReference type="SUPFAM" id="SSF48264">
    <property type="entry name" value="Cytochrome P450"/>
    <property type="match status" value="1"/>
</dbReference>
<dbReference type="PANTHER" id="PTHR46300:SF7">
    <property type="entry name" value="P450, PUTATIVE (EUROFUNG)-RELATED"/>
    <property type="match status" value="1"/>
</dbReference>
<keyword evidence="10 13" id="KW-0408">Iron</keyword>
<evidence type="ECO:0000256" key="10">
    <source>
        <dbReference type="ARBA" id="ARBA00023004"/>
    </source>
</evidence>
<evidence type="ECO:0000256" key="1">
    <source>
        <dbReference type="ARBA" id="ARBA00001971"/>
    </source>
</evidence>
<evidence type="ECO:0000256" key="12">
    <source>
        <dbReference type="ARBA" id="ARBA00023136"/>
    </source>
</evidence>
<dbReference type="GO" id="GO:0004497">
    <property type="term" value="F:monooxygenase activity"/>
    <property type="evidence" value="ECO:0007669"/>
    <property type="project" value="UniProtKB-KW"/>
</dbReference>
<evidence type="ECO:0000256" key="5">
    <source>
        <dbReference type="ARBA" id="ARBA00022617"/>
    </source>
</evidence>
<dbReference type="OrthoDB" id="2789670at2759"/>
<dbReference type="Gene3D" id="1.10.630.10">
    <property type="entry name" value="Cytochrome P450"/>
    <property type="match status" value="1"/>
</dbReference>